<sequence length="109" mass="12440">MLRLQRLKKASTFRQCMTYFIIGITWKSMTTWNSQGSSSDLHSYCTRPLPNILAFALVNLAYGFWFKESFRATLCSLATVADEVNIPREALKCCIPSALLCISWFYHSG</sequence>
<dbReference type="EMBL" id="JAMYWD010000012">
    <property type="protein sequence ID" value="KAJ4953363.1"/>
    <property type="molecule type" value="Genomic_DNA"/>
</dbReference>
<dbReference type="OrthoDB" id="19039at2759"/>
<dbReference type="Proteomes" id="UP001141806">
    <property type="component" value="Unassembled WGS sequence"/>
</dbReference>
<accession>A0A9Q0GVG6</accession>
<gene>
    <name evidence="1" type="ORF">NE237_030195</name>
</gene>
<reference evidence="1" key="1">
    <citation type="journal article" date="2023" name="Plant J.">
        <title>The genome of the king protea, Protea cynaroides.</title>
        <authorList>
            <person name="Chang J."/>
            <person name="Duong T.A."/>
            <person name="Schoeman C."/>
            <person name="Ma X."/>
            <person name="Roodt D."/>
            <person name="Barker N."/>
            <person name="Li Z."/>
            <person name="Van de Peer Y."/>
            <person name="Mizrachi E."/>
        </authorList>
    </citation>
    <scope>NUCLEOTIDE SEQUENCE</scope>
    <source>
        <tissue evidence="1">Young leaves</tissue>
    </source>
</reference>
<organism evidence="1 2">
    <name type="scientific">Protea cynaroides</name>
    <dbReference type="NCBI Taxonomy" id="273540"/>
    <lineage>
        <taxon>Eukaryota</taxon>
        <taxon>Viridiplantae</taxon>
        <taxon>Streptophyta</taxon>
        <taxon>Embryophyta</taxon>
        <taxon>Tracheophyta</taxon>
        <taxon>Spermatophyta</taxon>
        <taxon>Magnoliopsida</taxon>
        <taxon>Proteales</taxon>
        <taxon>Proteaceae</taxon>
        <taxon>Protea</taxon>
    </lineage>
</organism>
<comment type="caution">
    <text evidence="1">The sequence shown here is derived from an EMBL/GenBank/DDBJ whole genome shotgun (WGS) entry which is preliminary data.</text>
</comment>
<dbReference type="AlphaFoldDB" id="A0A9Q0GVG6"/>
<proteinExistence type="predicted"/>
<evidence type="ECO:0000313" key="2">
    <source>
        <dbReference type="Proteomes" id="UP001141806"/>
    </source>
</evidence>
<name>A0A9Q0GVG6_9MAGN</name>
<protein>
    <submittedName>
        <fullName evidence="1">Uncharacterized protein</fullName>
    </submittedName>
</protein>
<keyword evidence="2" id="KW-1185">Reference proteome</keyword>
<evidence type="ECO:0000313" key="1">
    <source>
        <dbReference type="EMBL" id="KAJ4953363.1"/>
    </source>
</evidence>